<feature type="region of interest" description="Disordered" evidence="1">
    <location>
        <begin position="1"/>
        <end position="35"/>
    </location>
</feature>
<dbReference type="EMBL" id="FMHY01000002">
    <property type="protein sequence ID" value="SCL68136.1"/>
    <property type="molecule type" value="Genomic_DNA"/>
</dbReference>
<protein>
    <recommendedName>
        <fullName evidence="5">Tryptophan-associated transmembrane protein (Trp_oprn_chp)</fullName>
    </recommendedName>
</protein>
<proteinExistence type="predicted"/>
<gene>
    <name evidence="3" type="ORF">GA0070604_6207</name>
</gene>
<feature type="transmembrane region" description="Helical" evidence="2">
    <location>
        <begin position="125"/>
        <end position="145"/>
    </location>
</feature>
<keyword evidence="2" id="KW-1133">Transmembrane helix</keyword>
<evidence type="ECO:0000313" key="3">
    <source>
        <dbReference type="EMBL" id="SCL68136.1"/>
    </source>
</evidence>
<feature type="transmembrane region" description="Helical" evidence="2">
    <location>
        <begin position="49"/>
        <end position="71"/>
    </location>
</feature>
<dbReference type="Proteomes" id="UP000199696">
    <property type="component" value="Unassembled WGS sequence"/>
</dbReference>
<organism evidence="3 4">
    <name type="scientific">Micromonospora eburnea</name>
    <dbReference type="NCBI Taxonomy" id="227316"/>
    <lineage>
        <taxon>Bacteria</taxon>
        <taxon>Bacillati</taxon>
        <taxon>Actinomycetota</taxon>
        <taxon>Actinomycetes</taxon>
        <taxon>Micromonosporales</taxon>
        <taxon>Micromonosporaceae</taxon>
        <taxon>Micromonospora</taxon>
    </lineage>
</organism>
<feature type="region of interest" description="Disordered" evidence="1">
    <location>
        <begin position="190"/>
        <end position="244"/>
    </location>
</feature>
<feature type="transmembrane region" description="Helical" evidence="2">
    <location>
        <begin position="91"/>
        <end position="113"/>
    </location>
</feature>
<sequence length="244" mass="25323">MSQDLPIPSQDSRSDGMTVVEWGDTEPAPPGRVGRSLAGLRRDRRLPPLLTGLGAVAAVGSLVGEWLVMMVPNAGPEEIATVRVPSGVTDMGGFGVAYLVGLLGLACAVALALRGTGPVRQNARVAGLGLAAAVLAVLTATAFSLDDSSQRILFFSPEQGFRVEHGRGLVTAFVATVLIAGALYLSGREGGELTDPDSGAEESPPGRIRTGWGRRRAVEDELPAGPADLTVEPTVPFARPEPPR</sequence>
<evidence type="ECO:0008006" key="5">
    <source>
        <dbReference type="Google" id="ProtNLM"/>
    </source>
</evidence>
<reference evidence="4" key="1">
    <citation type="submission" date="2016-06" db="EMBL/GenBank/DDBJ databases">
        <authorList>
            <person name="Varghese N."/>
            <person name="Submissions Spin"/>
        </authorList>
    </citation>
    <scope>NUCLEOTIDE SEQUENCE [LARGE SCALE GENOMIC DNA]</scope>
    <source>
        <strain evidence="4">DSM 44814</strain>
    </source>
</reference>
<dbReference type="RefSeq" id="WP_091126548.1">
    <property type="nucleotide sequence ID" value="NZ_FMHY01000002.1"/>
</dbReference>
<dbReference type="AlphaFoldDB" id="A0A1C6VP81"/>
<name>A0A1C6VP81_9ACTN</name>
<evidence type="ECO:0000256" key="2">
    <source>
        <dbReference type="SAM" id="Phobius"/>
    </source>
</evidence>
<feature type="transmembrane region" description="Helical" evidence="2">
    <location>
        <begin position="165"/>
        <end position="185"/>
    </location>
</feature>
<keyword evidence="2" id="KW-0812">Transmembrane</keyword>
<keyword evidence="4" id="KW-1185">Reference proteome</keyword>
<evidence type="ECO:0000256" key="1">
    <source>
        <dbReference type="SAM" id="MobiDB-lite"/>
    </source>
</evidence>
<evidence type="ECO:0000313" key="4">
    <source>
        <dbReference type="Proteomes" id="UP000199696"/>
    </source>
</evidence>
<dbReference type="OrthoDB" id="3405913at2"/>
<keyword evidence="2" id="KW-0472">Membrane</keyword>
<dbReference type="STRING" id="227316.GA0070604_6207"/>
<accession>A0A1C6VP81</accession>